<keyword evidence="4 7" id="KW-0227">DNA damage</keyword>
<evidence type="ECO:0000259" key="9">
    <source>
        <dbReference type="Pfam" id="PF07962"/>
    </source>
</evidence>
<dbReference type="Proteomes" id="UP000752171">
    <property type="component" value="Unassembled WGS sequence"/>
</dbReference>
<sequence length="199" mass="22270">MCSSPDDYHITFPPSYENLDDEIYQPFPPPLSPTCAHLSETSNKSGEQEQKIGGLLLSQMEEEPVMQMDMPHTALNVDRPVKQCIILVSEKGIPALWDVLNNTSFKGQGHEEEDLQILMSEIEQWGQQLYPEEPFETFINQLEDVSDHPSIQTCVQSLRRGIVTPCAMSGSGGCEDKCCTMGNVVKPQKSTKDEDHPET</sequence>
<name>A0A8B9L3R1_ASTMX</name>
<evidence type="ECO:0000256" key="5">
    <source>
        <dbReference type="ARBA" id="ARBA00023242"/>
    </source>
</evidence>
<dbReference type="Proteomes" id="UP000694621">
    <property type="component" value="Unplaced"/>
</dbReference>
<evidence type="ECO:0000313" key="11">
    <source>
        <dbReference type="Ensembl" id="ENSAMXP00005044864.1"/>
    </source>
</evidence>
<feature type="region of interest" description="Disordered" evidence="8">
    <location>
        <begin position="30"/>
        <end position="50"/>
    </location>
</feature>
<keyword evidence="5 7" id="KW-0539">Nucleus</keyword>
<dbReference type="GO" id="GO:0031298">
    <property type="term" value="C:replication fork protection complex"/>
    <property type="evidence" value="ECO:0007669"/>
    <property type="project" value="TreeGrafter"/>
</dbReference>
<evidence type="ECO:0000256" key="8">
    <source>
        <dbReference type="SAM" id="MobiDB-lite"/>
    </source>
</evidence>
<dbReference type="PANTHER" id="PTHR13220">
    <property type="entry name" value="TIMELESS INTERACTING-RELATED"/>
    <property type="match status" value="1"/>
</dbReference>
<dbReference type="GO" id="GO:0000076">
    <property type="term" value="P:DNA replication checkpoint signaling"/>
    <property type="evidence" value="ECO:0007669"/>
    <property type="project" value="UniProtKB-UniRule"/>
</dbReference>
<evidence type="ECO:0000256" key="1">
    <source>
        <dbReference type="ARBA" id="ARBA00004123"/>
    </source>
</evidence>
<keyword evidence="6 7" id="KW-0131">Cell cycle</keyword>
<evidence type="ECO:0000256" key="7">
    <source>
        <dbReference type="RuleBase" id="RU366049"/>
    </source>
</evidence>
<organism evidence="11 12">
    <name type="scientific">Astyanax mexicanus</name>
    <name type="common">Blind cave fish</name>
    <name type="synonym">Astyanax fasciatus mexicanus</name>
    <dbReference type="NCBI Taxonomy" id="7994"/>
    <lineage>
        <taxon>Eukaryota</taxon>
        <taxon>Metazoa</taxon>
        <taxon>Chordata</taxon>
        <taxon>Craniata</taxon>
        <taxon>Vertebrata</taxon>
        <taxon>Euteleostomi</taxon>
        <taxon>Actinopterygii</taxon>
        <taxon>Neopterygii</taxon>
        <taxon>Teleostei</taxon>
        <taxon>Ostariophysi</taxon>
        <taxon>Characiformes</taxon>
        <taxon>Characoidei</taxon>
        <taxon>Acestrorhamphidae</taxon>
        <taxon>Acestrorhamphinae</taxon>
        <taxon>Astyanax</taxon>
    </lineage>
</organism>
<dbReference type="GO" id="GO:0043111">
    <property type="term" value="P:replication fork arrest"/>
    <property type="evidence" value="ECO:0007669"/>
    <property type="project" value="TreeGrafter"/>
</dbReference>
<reference evidence="11" key="2">
    <citation type="submission" date="2025-05" db="UniProtKB">
        <authorList>
            <consortium name="Ensembl"/>
        </authorList>
    </citation>
    <scope>IDENTIFICATION</scope>
</reference>
<evidence type="ECO:0000313" key="12">
    <source>
        <dbReference type="Proteomes" id="UP000694621"/>
    </source>
</evidence>
<dbReference type="OrthoDB" id="437078at2759"/>
<dbReference type="Ensembl" id="ENSAMXT00005048749.1">
    <property type="protein sequence ID" value="ENSAMXP00005044864.1"/>
    <property type="gene ID" value="ENSAMXG00005020801.1"/>
</dbReference>
<dbReference type="GO" id="GO:0003677">
    <property type="term" value="F:DNA binding"/>
    <property type="evidence" value="ECO:0007669"/>
    <property type="project" value="TreeGrafter"/>
</dbReference>
<proteinExistence type="inferred from homology"/>
<evidence type="ECO:0000256" key="2">
    <source>
        <dbReference type="ARBA" id="ARBA00006075"/>
    </source>
</evidence>
<reference evidence="10 13" key="1">
    <citation type="submission" date="2021-07" db="EMBL/GenBank/DDBJ databases">
        <authorList>
            <person name="Imarazene B."/>
            <person name="Zahm M."/>
            <person name="Klopp C."/>
            <person name="Cabau C."/>
            <person name="Beille S."/>
            <person name="Jouanno E."/>
            <person name="Castinel A."/>
            <person name="Lluch J."/>
            <person name="Gil L."/>
            <person name="Kuchtly C."/>
            <person name="Lopez Roques C."/>
            <person name="Donnadieu C."/>
            <person name="Parrinello H."/>
            <person name="Journot L."/>
            <person name="Du K."/>
            <person name="Schartl M."/>
            <person name="Retaux S."/>
            <person name="Guiguen Y."/>
        </authorList>
    </citation>
    <scope>NUCLEOTIDE SEQUENCE [LARGE SCALE GENOMIC DNA]</scope>
    <source>
        <strain evidence="10">Pach_M1</strain>
        <tissue evidence="10">Testis</tissue>
    </source>
</reference>
<comment type="function">
    <text evidence="7">Plays an important role in the control of DNA replication and the maintenance of replication fork stability.</text>
</comment>
<dbReference type="EMBL" id="JAICCE010000020">
    <property type="protein sequence ID" value="KAG9263545.1"/>
    <property type="molecule type" value="Genomic_DNA"/>
</dbReference>
<dbReference type="AlphaFoldDB" id="A0A8B9L3R1"/>
<dbReference type="GO" id="GO:0031297">
    <property type="term" value="P:replication fork processing"/>
    <property type="evidence" value="ECO:0007669"/>
    <property type="project" value="UniProtKB-UniRule"/>
</dbReference>
<accession>A0A8B9L3R1</accession>
<evidence type="ECO:0000256" key="6">
    <source>
        <dbReference type="ARBA" id="ARBA00023306"/>
    </source>
</evidence>
<dbReference type="InterPro" id="IPR040038">
    <property type="entry name" value="TIPIN/Csm3/Swi3"/>
</dbReference>
<dbReference type="GO" id="GO:0006974">
    <property type="term" value="P:DNA damage response"/>
    <property type="evidence" value="ECO:0007669"/>
    <property type="project" value="UniProtKB-KW"/>
</dbReference>
<evidence type="ECO:0000256" key="3">
    <source>
        <dbReference type="ARBA" id="ARBA00018750"/>
    </source>
</evidence>
<feature type="domain" description="Chromosome segregation in meiosis protein 3" evidence="9">
    <location>
        <begin position="87"/>
        <end position="161"/>
    </location>
</feature>
<comment type="similarity">
    <text evidence="2 7">Belongs to the CSM3 family.</text>
</comment>
<evidence type="ECO:0000313" key="10">
    <source>
        <dbReference type="EMBL" id="KAG9263545.1"/>
    </source>
</evidence>
<evidence type="ECO:0000256" key="4">
    <source>
        <dbReference type="ARBA" id="ARBA00022763"/>
    </source>
</evidence>
<dbReference type="PANTHER" id="PTHR13220:SF11">
    <property type="entry name" value="TIMELESS-INTERACTING PROTEIN"/>
    <property type="match status" value="1"/>
</dbReference>
<comment type="subcellular location">
    <subcellularLocation>
        <location evidence="1 7">Nucleus</location>
    </subcellularLocation>
</comment>
<dbReference type="Pfam" id="PF07962">
    <property type="entry name" value="Swi3"/>
    <property type="match status" value="1"/>
</dbReference>
<evidence type="ECO:0000313" key="13">
    <source>
        <dbReference type="Proteomes" id="UP000752171"/>
    </source>
</evidence>
<protein>
    <recommendedName>
        <fullName evidence="3 7">TIMELESS-interacting protein</fullName>
    </recommendedName>
</protein>
<dbReference type="InterPro" id="IPR012923">
    <property type="entry name" value="Csm3"/>
</dbReference>
<gene>
    <name evidence="11" type="primary">LOC103034699</name>
    <name evidence="10" type="synonym">TIPIN</name>
    <name evidence="10" type="ORF">AMEX_G23592</name>
</gene>